<dbReference type="RefSeq" id="WP_317789264.1">
    <property type="nucleotide sequence ID" value="NZ_AP028461.1"/>
</dbReference>
<reference evidence="7" key="1">
    <citation type="journal article" date="2019" name="Int. J. Syst. Evol. Microbiol.">
        <title>The Global Catalogue of Microorganisms (GCM) 10K type strain sequencing project: providing services to taxonomists for standard genome sequencing and annotation.</title>
        <authorList>
            <consortium name="The Broad Institute Genomics Platform"/>
            <consortium name="The Broad Institute Genome Sequencing Center for Infectious Disease"/>
            <person name="Wu L."/>
            <person name="Ma J."/>
        </authorList>
    </citation>
    <scope>NUCLEOTIDE SEQUENCE [LARGE SCALE GENOMIC DNA]</scope>
    <source>
        <strain evidence="7">CCM 7526</strain>
    </source>
</reference>
<evidence type="ECO:0000313" key="7">
    <source>
        <dbReference type="Proteomes" id="UP001597183"/>
    </source>
</evidence>
<name>A0ABW4A458_9ACTN</name>
<dbReference type="PANTHER" id="PTHR23221:SF7">
    <property type="entry name" value="PHOSPHATIDYLINOSITOL-GLYCAN-SPECIFIC PHOSPHOLIPASE D"/>
    <property type="match status" value="1"/>
</dbReference>
<sequence length="503" mass="50219">MRRFIAVLLAAPLLVVPATAPASAACARVPSDFNGDGFGDLAVGAHDRKEPTYSVPWQGAVNIAYGSAAGIGKGSLGSMTFDGTPESVGRGFDGSSRLGESLATGYFDGDCYADLAVSAASASKFLLLYGSAAGLTKSRAAGFDRTAIQPNGAYPSGFSEDLAAGDFNGDGFDDIAAGAPWAEDNRGGLGVLYGSDQGISATGGQWIDQDSPGVPGAAEPGDVFGRSLTAGDFNGDGRDELVAGAPGEALGSRYDAGGIVVFPGTAAGVSTVGSTWWDQNSPGVPGAAESNDRFGHTLTAGDTGVDGRDELIVASDEGVGSKGWAGAVHVFHGSASGLRPGAMFTQDDAAIPGASESGDYFGSALALVDFNRDGKRDLVIGVMGETVGSTYSSGAVNVLFSAAAGPVAAGSIYLDQNSAGVPGANETSDRFGGGLSRLVNAYGGESLVIGVSGETVTYTSEGAVVVLPGAAVGKTRPNGYFFSGSNFPGRASAEANFGRGLPS</sequence>
<dbReference type="InterPro" id="IPR013517">
    <property type="entry name" value="FG-GAP"/>
</dbReference>
<dbReference type="Gene3D" id="2.130.10.130">
    <property type="entry name" value="Integrin alpha, N-terminal"/>
    <property type="match status" value="4"/>
</dbReference>
<evidence type="ECO:0000256" key="5">
    <source>
        <dbReference type="SAM" id="SignalP"/>
    </source>
</evidence>
<feature type="chain" id="PRO_5046519037" evidence="5">
    <location>
        <begin position="25"/>
        <end position="503"/>
    </location>
</feature>
<keyword evidence="1 5" id="KW-0732">Signal</keyword>
<dbReference type="EMBL" id="JBHTMK010000009">
    <property type="protein sequence ID" value="MFD1365343.1"/>
    <property type="molecule type" value="Genomic_DNA"/>
</dbReference>
<evidence type="ECO:0000313" key="6">
    <source>
        <dbReference type="EMBL" id="MFD1365343.1"/>
    </source>
</evidence>
<dbReference type="PROSITE" id="PS51470">
    <property type="entry name" value="FG_GAP"/>
    <property type="match status" value="3"/>
</dbReference>
<dbReference type="SMART" id="SM00191">
    <property type="entry name" value="Int_alpha"/>
    <property type="match status" value="7"/>
</dbReference>
<dbReference type="SUPFAM" id="SSF69318">
    <property type="entry name" value="Integrin alpha N-terminal domain"/>
    <property type="match status" value="3"/>
</dbReference>
<accession>A0ABW4A458</accession>
<keyword evidence="7" id="KW-1185">Reference proteome</keyword>
<proteinExistence type="predicted"/>
<evidence type="ECO:0000256" key="3">
    <source>
        <dbReference type="ARBA" id="ARBA00022801"/>
    </source>
</evidence>
<evidence type="ECO:0000256" key="1">
    <source>
        <dbReference type="ARBA" id="ARBA00022729"/>
    </source>
</evidence>
<keyword evidence="4" id="KW-0325">Glycoprotein</keyword>
<feature type="signal peptide" evidence="5">
    <location>
        <begin position="1"/>
        <end position="24"/>
    </location>
</feature>
<protein>
    <submittedName>
        <fullName evidence="6">FG-GAP repeat protein</fullName>
    </submittedName>
</protein>
<comment type="caution">
    <text evidence="6">The sequence shown here is derived from an EMBL/GenBank/DDBJ whole genome shotgun (WGS) entry which is preliminary data.</text>
</comment>
<dbReference type="InterPro" id="IPR013519">
    <property type="entry name" value="Int_alpha_beta-p"/>
</dbReference>
<evidence type="ECO:0000256" key="2">
    <source>
        <dbReference type="ARBA" id="ARBA00022737"/>
    </source>
</evidence>
<dbReference type="InterPro" id="IPR028994">
    <property type="entry name" value="Integrin_alpha_N"/>
</dbReference>
<organism evidence="6 7">
    <name type="scientific">Actinoplanes sichuanensis</name>
    <dbReference type="NCBI Taxonomy" id="512349"/>
    <lineage>
        <taxon>Bacteria</taxon>
        <taxon>Bacillati</taxon>
        <taxon>Actinomycetota</taxon>
        <taxon>Actinomycetes</taxon>
        <taxon>Micromonosporales</taxon>
        <taxon>Micromonosporaceae</taxon>
        <taxon>Actinoplanes</taxon>
    </lineage>
</organism>
<keyword evidence="3" id="KW-0378">Hydrolase</keyword>
<dbReference type="PROSITE" id="PS51257">
    <property type="entry name" value="PROKAR_LIPOPROTEIN"/>
    <property type="match status" value="1"/>
</dbReference>
<dbReference type="PANTHER" id="PTHR23221">
    <property type="entry name" value="GLYCOSYLPHOSPHATIDYLINOSITOL PHOSPHOLIPASE D"/>
    <property type="match status" value="1"/>
</dbReference>
<dbReference type="Proteomes" id="UP001597183">
    <property type="component" value="Unassembled WGS sequence"/>
</dbReference>
<dbReference type="Pfam" id="PF01839">
    <property type="entry name" value="FG-GAP"/>
    <property type="match status" value="4"/>
</dbReference>
<gene>
    <name evidence="6" type="ORF">ACFQ5G_08320</name>
</gene>
<keyword evidence="2" id="KW-0677">Repeat</keyword>
<evidence type="ECO:0000256" key="4">
    <source>
        <dbReference type="ARBA" id="ARBA00023180"/>
    </source>
</evidence>